<dbReference type="PROSITE" id="PS50113">
    <property type="entry name" value="PAC"/>
    <property type="match status" value="1"/>
</dbReference>
<dbReference type="GO" id="GO:0071732">
    <property type="term" value="P:cellular response to nitric oxide"/>
    <property type="evidence" value="ECO:0007669"/>
    <property type="project" value="UniProtKB-ARBA"/>
</dbReference>
<dbReference type="RefSeq" id="WP_011340530.1">
    <property type="nucleotide sequence ID" value="NC_007498.2"/>
</dbReference>
<dbReference type="CDD" id="cd00130">
    <property type="entry name" value="PAS"/>
    <property type="match status" value="1"/>
</dbReference>
<evidence type="ECO:0000259" key="4">
    <source>
        <dbReference type="PROSITE" id="PS50883"/>
    </source>
</evidence>
<dbReference type="InterPro" id="IPR035965">
    <property type="entry name" value="PAS-like_dom_sf"/>
</dbReference>
<protein>
    <submittedName>
        <fullName evidence="6">Sensor diguanylate cyclase/phosphoesterase, PAS, PAS and Hist_Kin_Sens domain-containing</fullName>
    </submittedName>
</protein>
<dbReference type="SMART" id="SM00091">
    <property type="entry name" value="PAS"/>
    <property type="match status" value="2"/>
</dbReference>
<dbReference type="InterPro" id="IPR043128">
    <property type="entry name" value="Rev_trsase/Diguanyl_cyclase"/>
</dbReference>
<feature type="domain" description="PAC" evidence="3">
    <location>
        <begin position="278"/>
        <end position="329"/>
    </location>
</feature>
<evidence type="ECO:0000256" key="1">
    <source>
        <dbReference type="ARBA" id="ARBA00051114"/>
    </source>
</evidence>
<dbReference type="PROSITE" id="PS50883">
    <property type="entry name" value="EAL"/>
    <property type="match status" value="1"/>
</dbReference>
<dbReference type="EMBL" id="CP000142">
    <property type="protein sequence ID" value="ABA88075.1"/>
    <property type="molecule type" value="Genomic_DNA"/>
</dbReference>
<dbReference type="HOGENOM" id="CLU_000445_70_20_7"/>
<dbReference type="NCBIfam" id="TIGR00229">
    <property type="entry name" value="sensory_box"/>
    <property type="match status" value="1"/>
</dbReference>
<keyword evidence="2" id="KW-0812">Transmembrane</keyword>
<keyword evidence="2" id="KW-0472">Membrane</keyword>
<dbReference type="SMART" id="SM00267">
    <property type="entry name" value="GGDEF"/>
    <property type="match status" value="1"/>
</dbReference>
<evidence type="ECO:0000259" key="5">
    <source>
        <dbReference type="PROSITE" id="PS50887"/>
    </source>
</evidence>
<dbReference type="SUPFAM" id="SSF55785">
    <property type="entry name" value="PYP-like sensor domain (PAS domain)"/>
    <property type="match status" value="2"/>
</dbReference>
<dbReference type="PANTHER" id="PTHR44757">
    <property type="entry name" value="DIGUANYLATE CYCLASE DGCP"/>
    <property type="match status" value="1"/>
</dbReference>
<dbReference type="Pfam" id="PF00563">
    <property type="entry name" value="EAL"/>
    <property type="match status" value="1"/>
</dbReference>
<accession>Q3A6D2</accession>
<dbReference type="NCBIfam" id="TIGR00254">
    <property type="entry name" value="GGDEF"/>
    <property type="match status" value="1"/>
</dbReference>
<dbReference type="InterPro" id="IPR029787">
    <property type="entry name" value="Nucleotide_cyclase"/>
</dbReference>
<feature type="domain" description="EAL" evidence="4">
    <location>
        <begin position="704"/>
        <end position="958"/>
    </location>
</feature>
<evidence type="ECO:0000259" key="3">
    <source>
        <dbReference type="PROSITE" id="PS50113"/>
    </source>
</evidence>
<dbReference type="InterPro" id="IPR035919">
    <property type="entry name" value="EAL_sf"/>
</dbReference>
<dbReference type="Pfam" id="PF00990">
    <property type="entry name" value="GGDEF"/>
    <property type="match status" value="1"/>
</dbReference>
<dbReference type="eggNOG" id="COG5001">
    <property type="taxonomic scope" value="Bacteria"/>
</dbReference>
<dbReference type="OrthoDB" id="9777298at2"/>
<sequence length="976" mass="110012">MRKRTVQVTAFPGNRCFRRTLLHIVAPLSLCLLFLVVLQTTLPLWVTVALCLGLLIQMLAGWHGMEEYRRGERLRADTQRNQLHIENAISAIAVQEIVLDTDGQAVDFIFLSANPAFETHTGLKVADILGRRVTEVLPGIEKTHYIESFGKVALTGEVLIFEEYSDLLGRHFRIHAYPLGEKCFATMFSDITESHNAKEALQENQSLIQSLLRSMQDLVFVLDTDLVFQTYHQPACGKLFVLPEQFIGKHLDEVNLPEEVVQATKTALEHTLTTGTVTHTEYWLDLPDGRTCFDMCISPYRAQNRQIKGLTCVARDITERKQAEETLEKRIQALTRPLHDAAETTFEELFNLKDIQQLQADFAQATGVAAIITQPDGTAITAPSNFGRLCKDIICKTAKGQANCRHSRALLGQPSNQAPTIRTCFSAGLWEAGAAILAGEHHIANWLVGQVRDKTQSEEQMRAYARKIGADETVTIEAFREVPAMTRQQFAKVAQALYSMSRHLSVSAYQNMLQARFISEQNKAQKKIAYLAHYDQLTGLANRSLLKERFDYAVRHAMRSGSQVALCLLDLDGFKAINDLQGHHVGDQLLCEVAKRLQTSIRSTDMAARIGGDEFVILFTDMQKTSVATTLVQKAMSCFTSAYDLQEHTHTITASMGVAIFPEDGHDFPTLFKHADAAMYFAKESGRNGVQFFRQEIGQRVQNRLTMETELRQALQEDQLELHYQPIWQLTEKCIVGLEALVRWRHPQKGLLPPDRFIPIAEESNLIQALGQWVLNAACRDMRSWRNQGFESLPVSVNISARQLFHDDFTSSLARLLKEYALPPEQLELEVTETIFLQKDTTVEKVMNHLKNIGVGLVLDDFGTGYSSLSYLNRFHIDKLKIDRSFMAHICQKEQDAILTATIIRMAQSLGMQVVAEGVETAGQELFLMEQGCDLAQGYFYYKPQPIESLRDIFVQNKLCSRALEDPEQPMPQPSA</sequence>
<keyword evidence="7" id="KW-1185">Reference proteome</keyword>
<dbReference type="KEGG" id="pca:Pcar_0818"/>
<dbReference type="GO" id="GO:0071111">
    <property type="term" value="F:cyclic-guanylate-specific phosphodiesterase activity"/>
    <property type="evidence" value="ECO:0007669"/>
    <property type="project" value="UniProtKB-EC"/>
</dbReference>
<dbReference type="InterPro" id="IPR000160">
    <property type="entry name" value="GGDEF_dom"/>
</dbReference>
<dbReference type="FunFam" id="3.20.20.450:FF:000001">
    <property type="entry name" value="Cyclic di-GMP phosphodiesterase yahA"/>
    <property type="match status" value="1"/>
</dbReference>
<comment type="catalytic activity">
    <reaction evidence="1">
        <text>3',3'-c-di-GMP + H2O = 5'-phosphoguanylyl(3'-&gt;5')guanosine + H(+)</text>
        <dbReference type="Rhea" id="RHEA:24902"/>
        <dbReference type="ChEBI" id="CHEBI:15377"/>
        <dbReference type="ChEBI" id="CHEBI:15378"/>
        <dbReference type="ChEBI" id="CHEBI:58754"/>
        <dbReference type="ChEBI" id="CHEBI:58805"/>
        <dbReference type="EC" id="3.1.4.52"/>
    </reaction>
    <physiologicalReaction direction="left-to-right" evidence="1">
        <dbReference type="Rhea" id="RHEA:24903"/>
    </physiologicalReaction>
</comment>
<dbReference type="Gene3D" id="3.20.20.450">
    <property type="entry name" value="EAL domain"/>
    <property type="match status" value="1"/>
</dbReference>
<name>Q3A6D2_SYNC1</name>
<dbReference type="PANTHER" id="PTHR44757:SF2">
    <property type="entry name" value="BIOFILM ARCHITECTURE MAINTENANCE PROTEIN MBAA"/>
    <property type="match status" value="1"/>
</dbReference>
<reference evidence="7" key="1">
    <citation type="submission" date="2005-10" db="EMBL/GenBank/DDBJ databases">
        <title>Complete sequence of Pelobacter carbinolicus DSM 2380.</title>
        <authorList>
            <person name="Copeland A."/>
            <person name="Lucas S."/>
            <person name="Lapidus A."/>
            <person name="Barry K."/>
            <person name="Detter J.C."/>
            <person name="Glavina T."/>
            <person name="Hammon N."/>
            <person name="Israni S."/>
            <person name="Pitluck S."/>
            <person name="Chertkov O."/>
            <person name="Schmutz J."/>
            <person name="Larimer F."/>
            <person name="Land M."/>
            <person name="Kyrpides N."/>
            <person name="Ivanova N."/>
            <person name="Richardson P."/>
        </authorList>
    </citation>
    <scope>NUCLEOTIDE SEQUENCE [LARGE SCALE GENOMIC DNA]</scope>
    <source>
        <strain evidence="7">DSM 2380 / NBRC 103641 / GraBd1</strain>
    </source>
</reference>
<dbReference type="Pfam" id="PF10114">
    <property type="entry name" value="PocR"/>
    <property type="match status" value="1"/>
</dbReference>
<dbReference type="InterPro" id="IPR052155">
    <property type="entry name" value="Biofilm_reg_signaling"/>
</dbReference>
<proteinExistence type="predicted"/>
<dbReference type="InterPro" id="IPR001633">
    <property type="entry name" value="EAL_dom"/>
</dbReference>
<evidence type="ECO:0000313" key="7">
    <source>
        <dbReference type="Proteomes" id="UP000002534"/>
    </source>
</evidence>
<dbReference type="InterPro" id="IPR000700">
    <property type="entry name" value="PAS-assoc_C"/>
</dbReference>
<reference evidence="6 7" key="2">
    <citation type="journal article" date="2012" name="BMC Genomics">
        <title>The genome of Pelobacter carbinolicus reveals surprising metabolic capabilities and physiological features.</title>
        <authorList>
            <person name="Aklujkar M."/>
            <person name="Haveman S.A."/>
            <person name="Didonato R.Jr."/>
            <person name="Chertkov O."/>
            <person name="Han C.S."/>
            <person name="Land M.L."/>
            <person name="Brown P."/>
            <person name="Lovley D.R."/>
        </authorList>
    </citation>
    <scope>NUCLEOTIDE SEQUENCE [LARGE SCALE GENOMIC DNA]</scope>
    <source>
        <strain evidence="7">DSM 2380 / NBRC 103641 / GraBd1</strain>
    </source>
</reference>
<dbReference type="PROSITE" id="PS50887">
    <property type="entry name" value="GGDEF"/>
    <property type="match status" value="1"/>
</dbReference>
<dbReference type="SUPFAM" id="SSF141868">
    <property type="entry name" value="EAL domain-like"/>
    <property type="match status" value="1"/>
</dbReference>
<dbReference type="InterPro" id="IPR013656">
    <property type="entry name" value="PAS_4"/>
</dbReference>
<dbReference type="Gene3D" id="3.30.70.270">
    <property type="match status" value="1"/>
</dbReference>
<evidence type="ECO:0000313" key="6">
    <source>
        <dbReference type="EMBL" id="ABA88075.1"/>
    </source>
</evidence>
<dbReference type="Pfam" id="PF08448">
    <property type="entry name" value="PAS_4"/>
    <property type="match status" value="2"/>
</dbReference>
<dbReference type="CDD" id="cd01949">
    <property type="entry name" value="GGDEF"/>
    <property type="match status" value="1"/>
</dbReference>
<dbReference type="AlphaFoldDB" id="Q3A6D2"/>
<dbReference type="InterPro" id="IPR018771">
    <property type="entry name" value="PocR_dom"/>
</dbReference>
<evidence type="ECO:0000256" key="2">
    <source>
        <dbReference type="SAM" id="Phobius"/>
    </source>
</evidence>
<feature type="transmembrane region" description="Helical" evidence="2">
    <location>
        <begin position="21"/>
        <end position="38"/>
    </location>
</feature>
<dbReference type="InterPro" id="IPR000014">
    <property type="entry name" value="PAS"/>
</dbReference>
<dbReference type="FunFam" id="3.30.70.270:FF:000001">
    <property type="entry name" value="Diguanylate cyclase domain protein"/>
    <property type="match status" value="1"/>
</dbReference>
<dbReference type="Gene3D" id="3.30.450.20">
    <property type="entry name" value="PAS domain"/>
    <property type="match status" value="2"/>
</dbReference>
<dbReference type="CDD" id="cd01948">
    <property type="entry name" value="EAL"/>
    <property type="match status" value="1"/>
</dbReference>
<dbReference type="Proteomes" id="UP000002534">
    <property type="component" value="Chromosome"/>
</dbReference>
<dbReference type="STRING" id="338963.Pcar_0818"/>
<dbReference type="SMART" id="SM00052">
    <property type="entry name" value="EAL"/>
    <property type="match status" value="1"/>
</dbReference>
<keyword evidence="2" id="KW-1133">Transmembrane helix</keyword>
<feature type="domain" description="GGDEF" evidence="5">
    <location>
        <begin position="562"/>
        <end position="695"/>
    </location>
</feature>
<organism evidence="6 7">
    <name type="scientific">Syntrophotalea carbinolica (strain DSM 2380 / NBRC 103641 / GraBd1)</name>
    <name type="common">Pelobacter carbinolicus</name>
    <dbReference type="NCBI Taxonomy" id="338963"/>
    <lineage>
        <taxon>Bacteria</taxon>
        <taxon>Pseudomonadati</taxon>
        <taxon>Thermodesulfobacteriota</taxon>
        <taxon>Desulfuromonadia</taxon>
        <taxon>Desulfuromonadales</taxon>
        <taxon>Syntrophotaleaceae</taxon>
        <taxon>Syntrophotalea</taxon>
    </lineage>
</organism>
<dbReference type="SUPFAM" id="SSF55073">
    <property type="entry name" value="Nucleotide cyclase"/>
    <property type="match status" value="1"/>
</dbReference>
<gene>
    <name evidence="6" type="ordered locus">Pcar_0818</name>
</gene>